<proteinExistence type="predicted"/>
<dbReference type="STRING" id="1622118.Lupro_05675"/>
<keyword evidence="2" id="KW-1185">Reference proteome</keyword>
<name>A0A0X8G673_9FLAO</name>
<dbReference type="RefSeq" id="WP_068207138.1">
    <property type="nucleotide sequence ID" value="NZ_CP013355.1"/>
</dbReference>
<protein>
    <submittedName>
        <fullName evidence="1">Uncharacterized protein</fullName>
    </submittedName>
</protein>
<gene>
    <name evidence="1" type="ORF">Lupro_05675</name>
</gene>
<organism evidence="1 2">
    <name type="scientific">Lutibacter profundi</name>
    <dbReference type="NCBI Taxonomy" id="1622118"/>
    <lineage>
        <taxon>Bacteria</taxon>
        <taxon>Pseudomonadati</taxon>
        <taxon>Bacteroidota</taxon>
        <taxon>Flavobacteriia</taxon>
        <taxon>Flavobacteriales</taxon>
        <taxon>Flavobacteriaceae</taxon>
        <taxon>Lutibacter</taxon>
    </lineage>
</organism>
<dbReference type="EMBL" id="CP013355">
    <property type="protein sequence ID" value="AMC10758.1"/>
    <property type="molecule type" value="Genomic_DNA"/>
</dbReference>
<accession>A0A0X8G673</accession>
<reference evidence="2" key="1">
    <citation type="submission" date="2015-12" db="EMBL/GenBank/DDBJ databases">
        <title>Complete genome sequence of Lutibacter profundus strain LP1.</title>
        <authorList>
            <person name="Wissuwa J."/>
            <person name="Le Moine Bauer S."/>
            <person name="Stokke R."/>
            <person name="Dahle H."/>
            <person name="Steen I.H."/>
        </authorList>
    </citation>
    <scope>NUCLEOTIDE SEQUENCE [LARGE SCALE GENOMIC DNA]</scope>
    <source>
        <strain evidence="2">LP1</strain>
    </source>
</reference>
<evidence type="ECO:0000313" key="2">
    <source>
        <dbReference type="Proteomes" id="UP000059672"/>
    </source>
</evidence>
<dbReference type="Proteomes" id="UP000059672">
    <property type="component" value="Chromosome"/>
</dbReference>
<evidence type="ECO:0000313" key="1">
    <source>
        <dbReference type="EMBL" id="AMC10758.1"/>
    </source>
</evidence>
<sequence length="78" mass="9296">MNRKLKLIWDFRGRDAEKTAEHQAIHLKEFALQEKLPFYESNFTQLSENYSIAYIIVDESHMKIYRDALKPHRGEVAD</sequence>
<dbReference type="AlphaFoldDB" id="A0A0X8G673"/>
<dbReference type="OrthoDB" id="1445783at2"/>
<dbReference type="PATRIC" id="fig|1622118.3.peg.1180"/>
<reference evidence="1 2" key="2">
    <citation type="journal article" date="2016" name="Int. J. Syst. Evol. Microbiol.">
        <title>Lutibacter profundi sp. nov., isolated from a deep-sea hydrothermal system on the Arctic Mid-Ocean Ridge and emended description of the genus Lutibacter.</title>
        <authorList>
            <person name="Le Moine Bauer S."/>
            <person name="Roalkvam I."/>
            <person name="Steen I.H."/>
            <person name="Dahle H."/>
        </authorList>
    </citation>
    <scope>NUCLEOTIDE SEQUENCE [LARGE SCALE GENOMIC DNA]</scope>
    <source>
        <strain evidence="1 2">LP1</strain>
    </source>
</reference>
<dbReference type="KEGG" id="lut:Lupro_05675"/>